<dbReference type="Proteomes" id="UP001201217">
    <property type="component" value="Unassembled WGS sequence"/>
</dbReference>
<sequence>MLKSQQIVADRVAELKLQGKSQKEIAYVAGFQNANMIAMIKSGSTKIALERAPDLEKALELPKGTIGRQLLLEELGSDLYDYVHDVLDTSLSYQEREIIKAVREVKAAPKFDDRAKRILIELLK</sequence>
<comment type="caution">
    <text evidence="1">The sequence shown here is derived from an EMBL/GenBank/DDBJ whole genome shotgun (WGS) entry which is preliminary data.</text>
</comment>
<accession>A0ABS9EAJ3</accession>
<protein>
    <recommendedName>
        <fullName evidence="3">XRE family transcriptional regulator</fullName>
    </recommendedName>
</protein>
<dbReference type="EMBL" id="JAKGTI010000003">
    <property type="protein sequence ID" value="MCF4099778.1"/>
    <property type="molecule type" value="Genomic_DNA"/>
</dbReference>
<keyword evidence="2" id="KW-1185">Reference proteome</keyword>
<name>A0ABS9EAJ3_9HYPH</name>
<proteinExistence type="predicted"/>
<organism evidence="1 2">
    <name type="scientific">Maritalea mediterranea</name>
    <dbReference type="NCBI Taxonomy" id="2909667"/>
    <lineage>
        <taxon>Bacteria</taxon>
        <taxon>Pseudomonadati</taxon>
        <taxon>Pseudomonadota</taxon>
        <taxon>Alphaproteobacteria</taxon>
        <taxon>Hyphomicrobiales</taxon>
        <taxon>Devosiaceae</taxon>
        <taxon>Maritalea</taxon>
    </lineage>
</organism>
<reference evidence="1 2" key="1">
    <citation type="submission" date="2022-01" db="EMBL/GenBank/DDBJ databases">
        <title>Maritalea mediterranea sp. nov., isolated from marine plastic residues from the Malva-rosa beach (Valencia, Spain).</title>
        <authorList>
            <person name="Vidal-Verdu A."/>
            <person name="Molina-Menor E."/>
            <person name="Pascual J."/>
            <person name="Pereto J."/>
            <person name="Porcar M."/>
        </authorList>
    </citation>
    <scope>NUCLEOTIDE SEQUENCE [LARGE SCALE GENOMIC DNA]</scope>
    <source>
        <strain evidence="1 2">P4.10X</strain>
    </source>
</reference>
<evidence type="ECO:0008006" key="3">
    <source>
        <dbReference type="Google" id="ProtNLM"/>
    </source>
</evidence>
<gene>
    <name evidence="1" type="ORF">L1I42_14885</name>
</gene>
<evidence type="ECO:0000313" key="1">
    <source>
        <dbReference type="EMBL" id="MCF4099778.1"/>
    </source>
</evidence>
<evidence type="ECO:0000313" key="2">
    <source>
        <dbReference type="Proteomes" id="UP001201217"/>
    </source>
</evidence>
<dbReference type="RefSeq" id="WP_236115484.1">
    <property type="nucleotide sequence ID" value="NZ_JAKGTI010000003.1"/>
</dbReference>